<comment type="caution">
    <text evidence="1">The sequence shown here is derived from an EMBL/GenBank/DDBJ whole genome shotgun (WGS) entry which is preliminary data.</text>
</comment>
<dbReference type="Proteomes" id="UP000299102">
    <property type="component" value="Unassembled WGS sequence"/>
</dbReference>
<sequence length="76" mass="8664">MTSNLSVTDQPAWDSSWTSKLQWVSLESRPHQGRWVLMRLVAMKKVPWDDDLKKPVSLSAAGDVPRLFDAVTRLIN</sequence>
<accession>A0A4C1TTL9</accession>
<keyword evidence="2" id="KW-1185">Reference proteome</keyword>
<evidence type="ECO:0000313" key="2">
    <source>
        <dbReference type="Proteomes" id="UP000299102"/>
    </source>
</evidence>
<name>A0A4C1TTL9_EUMVA</name>
<dbReference type="AlphaFoldDB" id="A0A4C1TTL9"/>
<evidence type="ECO:0000313" key="1">
    <source>
        <dbReference type="EMBL" id="GBP17244.1"/>
    </source>
</evidence>
<protein>
    <submittedName>
        <fullName evidence="1">Uncharacterized protein</fullName>
    </submittedName>
</protein>
<reference evidence="1 2" key="1">
    <citation type="journal article" date="2019" name="Commun. Biol.">
        <title>The bagworm genome reveals a unique fibroin gene that provides high tensile strength.</title>
        <authorList>
            <person name="Kono N."/>
            <person name="Nakamura H."/>
            <person name="Ohtoshi R."/>
            <person name="Tomita M."/>
            <person name="Numata K."/>
            <person name="Arakawa K."/>
        </authorList>
    </citation>
    <scope>NUCLEOTIDE SEQUENCE [LARGE SCALE GENOMIC DNA]</scope>
</reference>
<organism evidence="1 2">
    <name type="scientific">Eumeta variegata</name>
    <name type="common">Bagworm moth</name>
    <name type="synonym">Eumeta japonica</name>
    <dbReference type="NCBI Taxonomy" id="151549"/>
    <lineage>
        <taxon>Eukaryota</taxon>
        <taxon>Metazoa</taxon>
        <taxon>Ecdysozoa</taxon>
        <taxon>Arthropoda</taxon>
        <taxon>Hexapoda</taxon>
        <taxon>Insecta</taxon>
        <taxon>Pterygota</taxon>
        <taxon>Neoptera</taxon>
        <taxon>Endopterygota</taxon>
        <taxon>Lepidoptera</taxon>
        <taxon>Glossata</taxon>
        <taxon>Ditrysia</taxon>
        <taxon>Tineoidea</taxon>
        <taxon>Psychidae</taxon>
        <taxon>Oiketicinae</taxon>
        <taxon>Eumeta</taxon>
    </lineage>
</organism>
<gene>
    <name evidence="1" type="ORF">EVAR_17741_1</name>
</gene>
<dbReference type="EMBL" id="BGZK01000086">
    <property type="protein sequence ID" value="GBP17244.1"/>
    <property type="molecule type" value="Genomic_DNA"/>
</dbReference>
<proteinExistence type="predicted"/>